<keyword evidence="4 13" id="KW-0963">Cytoplasm</keyword>
<evidence type="ECO:0000256" key="4">
    <source>
        <dbReference type="ARBA" id="ARBA00022490"/>
    </source>
</evidence>
<sequence length="520" mass="59442">MAERSGRLTDGGIDLEDDVQQLASFASPLTEQERVRREKLTTLRELGIEPYAGKFERTHRAEDIHAQYDHVEAMDLEAQNIHVRIAGRLMSKRRQGKAGFMHLQDMSGRIQVYVRQDTVGEKAYEVYKLADLGDMIGVAGTIFKTKTGETTILAHAFVLLTKSLKPLPEKFHGLKDVELRYRKRYLDLIMNPEVLETFLTRSEILRAIRAYLDGAGYIEVETPTLQSIPGGAAARPFITYHHALDMEMYLRIAIELYLKRLIVGGIEKVYEIGRVYRNEGVSTKHNPEFTMLELYAAYTDFHDMMDLTEQMIVHLARKIKGTLTITYQGDVIDLTPPWRRVHMVDLIKEITGVDFWPEMSLDEARALARAHGVEITETMSIGHIINEFFEQKVEATLLHPTFVYGHPVEISPLAKKNVDDPRFTDRFELFIVGREHANAFSELSDPIDQRERFYAQLKERALGNEEAHRMDEDFLEALEIGMPPTGGLGIGIDRLVMLLVDAPSIRDVLLFPHMRQHPQS</sequence>
<comment type="similarity">
    <text evidence="2 13">Belongs to the class-II aminoacyl-tRNA synthetase family.</text>
</comment>
<evidence type="ECO:0000256" key="12">
    <source>
        <dbReference type="ARBA" id="ARBA00048573"/>
    </source>
</evidence>
<dbReference type="InterPro" id="IPR012340">
    <property type="entry name" value="NA-bd_OB-fold"/>
</dbReference>
<evidence type="ECO:0000256" key="9">
    <source>
        <dbReference type="ARBA" id="ARBA00022842"/>
    </source>
</evidence>
<dbReference type="GO" id="GO:0016740">
    <property type="term" value="F:transferase activity"/>
    <property type="evidence" value="ECO:0007669"/>
    <property type="project" value="UniProtKB-ARBA"/>
</dbReference>
<dbReference type="NCBIfam" id="NF001756">
    <property type="entry name" value="PRK00484.1"/>
    <property type="match status" value="1"/>
</dbReference>
<keyword evidence="11 13" id="KW-0030">Aminoacyl-tRNA synthetase</keyword>
<keyword evidence="5 13" id="KW-0436">Ligase</keyword>
<keyword evidence="6 13" id="KW-0479">Metal-binding</keyword>
<dbReference type="InterPro" id="IPR002313">
    <property type="entry name" value="Lys-tRNA-ligase_II"/>
</dbReference>
<dbReference type="Gene3D" id="2.40.50.140">
    <property type="entry name" value="Nucleic acid-binding proteins"/>
    <property type="match status" value="1"/>
</dbReference>
<evidence type="ECO:0000313" key="16">
    <source>
        <dbReference type="EMBL" id="PTQ56555.1"/>
    </source>
</evidence>
<dbReference type="Gene3D" id="3.30.930.10">
    <property type="entry name" value="Bira Bifunctional Protein, Domain 2"/>
    <property type="match status" value="1"/>
</dbReference>
<feature type="binding site" evidence="13">
    <location>
        <position position="428"/>
    </location>
    <ligand>
        <name>Mg(2+)</name>
        <dbReference type="ChEBI" id="CHEBI:18420"/>
        <label>1</label>
    </ligand>
</feature>
<dbReference type="InterPro" id="IPR006195">
    <property type="entry name" value="aa-tRNA-synth_II"/>
</dbReference>
<evidence type="ECO:0000259" key="15">
    <source>
        <dbReference type="PROSITE" id="PS50862"/>
    </source>
</evidence>
<dbReference type="GO" id="GO:0006430">
    <property type="term" value="P:lysyl-tRNA aminoacylation"/>
    <property type="evidence" value="ECO:0007669"/>
    <property type="project" value="UniProtKB-UniRule"/>
</dbReference>
<evidence type="ECO:0000256" key="1">
    <source>
        <dbReference type="ARBA" id="ARBA00004496"/>
    </source>
</evidence>
<keyword evidence="9 13" id="KW-0460">Magnesium</keyword>
<dbReference type="EC" id="6.1.1.6" evidence="13"/>
<dbReference type="Pfam" id="PF01336">
    <property type="entry name" value="tRNA_anti-codon"/>
    <property type="match status" value="1"/>
</dbReference>
<dbReference type="InterPro" id="IPR018149">
    <property type="entry name" value="Lys-tRNA-synth_II_C"/>
</dbReference>
<dbReference type="Proteomes" id="UP000244338">
    <property type="component" value="Unassembled WGS sequence"/>
</dbReference>
<dbReference type="CDD" id="cd04322">
    <property type="entry name" value="LysRS_N"/>
    <property type="match status" value="1"/>
</dbReference>
<dbReference type="CDD" id="cd00775">
    <property type="entry name" value="LysRS_core"/>
    <property type="match status" value="1"/>
</dbReference>
<evidence type="ECO:0000256" key="3">
    <source>
        <dbReference type="ARBA" id="ARBA00011738"/>
    </source>
</evidence>
<dbReference type="Pfam" id="PF00152">
    <property type="entry name" value="tRNA-synt_2"/>
    <property type="match status" value="1"/>
</dbReference>
<evidence type="ECO:0000256" key="7">
    <source>
        <dbReference type="ARBA" id="ARBA00022741"/>
    </source>
</evidence>
<dbReference type="PROSITE" id="PS50862">
    <property type="entry name" value="AA_TRNA_LIGASE_II"/>
    <property type="match status" value="1"/>
</dbReference>
<feature type="domain" description="Aminoacyl-transfer RNA synthetases class-II family profile" evidence="15">
    <location>
        <begin position="198"/>
        <end position="512"/>
    </location>
</feature>
<keyword evidence="7 13" id="KW-0547">Nucleotide-binding</keyword>
<dbReference type="InterPro" id="IPR034762">
    <property type="entry name" value="Lys-tRNA-ligase_II_bac/euk"/>
</dbReference>
<protein>
    <recommendedName>
        <fullName evidence="13">Lysine--tRNA ligase</fullName>
        <ecNumber evidence="13">6.1.1.6</ecNumber>
    </recommendedName>
    <alternativeName>
        <fullName evidence="13">Lysyl-tRNA synthetase</fullName>
        <shortName evidence="13">LysRS</shortName>
    </alternativeName>
</protein>
<dbReference type="NCBIfam" id="TIGR00499">
    <property type="entry name" value="lysS_bact"/>
    <property type="match status" value="1"/>
</dbReference>
<dbReference type="GO" id="GO:0005829">
    <property type="term" value="C:cytosol"/>
    <property type="evidence" value="ECO:0007669"/>
    <property type="project" value="TreeGrafter"/>
</dbReference>
<dbReference type="FunFam" id="2.40.50.140:FF:000024">
    <property type="entry name" value="Lysine--tRNA ligase"/>
    <property type="match status" value="1"/>
</dbReference>
<dbReference type="PANTHER" id="PTHR42918:SF15">
    <property type="entry name" value="LYSINE--TRNA LIGASE, CHLOROPLASTIC_MITOCHONDRIAL"/>
    <property type="match status" value="1"/>
</dbReference>
<evidence type="ECO:0000256" key="13">
    <source>
        <dbReference type="HAMAP-Rule" id="MF_00252"/>
    </source>
</evidence>
<accession>A0A2R6Y1P4</accession>
<dbReference type="GO" id="GO:0000049">
    <property type="term" value="F:tRNA binding"/>
    <property type="evidence" value="ECO:0007669"/>
    <property type="project" value="TreeGrafter"/>
</dbReference>
<dbReference type="HAMAP" id="MF_00252">
    <property type="entry name" value="Lys_tRNA_synth_class2"/>
    <property type="match status" value="1"/>
</dbReference>
<gene>
    <name evidence="13" type="primary">lysS</name>
    <name evidence="16" type="ORF">BSOLF_0002</name>
</gene>
<dbReference type="InterPro" id="IPR004364">
    <property type="entry name" value="Aa-tRNA-synt_II"/>
</dbReference>
<dbReference type="GO" id="GO:0000287">
    <property type="term" value="F:magnesium ion binding"/>
    <property type="evidence" value="ECO:0007669"/>
    <property type="project" value="UniProtKB-UniRule"/>
</dbReference>
<comment type="cofactor">
    <cofactor evidence="13 14">
        <name>Mg(2+)</name>
        <dbReference type="ChEBI" id="CHEBI:18420"/>
    </cofactor>
    <text evidence="13 14">Binds 3 Mg(2+) ions per subunit.</text>
</comment>
<dbReference type="EMBL" id="PEBX01000024">
    <property type="protein sequence ID" value="PTQ56555.1"/>
    <property type="molecule type" value="Genomic_DNA"/>
</dbReference>
<evidence type="ECO:0000256" key="8">
    <source>
        <dbReference type="ARBA" id="ARBA00022840"/>
    </source>
</evidence>
<dbReference type="SUPFAM" id="SSF50249">
    <property type="entry name" value="Nucleic acid-binding proteins"/>
    <property type="match status" value="1"/>
</dbReference>
<dbReference type="PANTHER" id="PTHR42918">
    <property type="entry name" value="LYSYL-TRNA SYNTHETASE"/>
    <property type="match status" value="1"/>
</dbReference>
<dbReference type="FunFam" id="3.30.930.10:FF:000001">
    <property type="entry name" value="Lysine--tRNA ligase"/>
    <property type="match status" value="1"/>
</dbReference>
<evidence type="ECO:0000256" key="5">
    <source>
        <dbReference type="ARBA" id="ARBA00022598"/>
    </source>
</evidence>
<dbReference type="GO" id="GO:0005524">
    <property type="term" value="F:ATP binding"/>
    <property type="evidence" value="ECO:0007669"/>
    <property type="project" value="UniProtKB-UniRule"/>
</dbReference>
<evidence type="ECO:0000256" key="14">
    <source>
        <dbReference type="RuleBase" id="RU000336"/>
    </source>
</evidence>
<dbReference type="InterPro" id="IPR045864">
    <property type="entry name" value="aa-tRNA-synth_II/BPL/LPL"/>
</dbReference>
<keyword evidence="8 13" id="KW-0067">ATP-binding</keyword>
<dbReference type="SUPFAM" id="SSF55681">
    <property type="entry name" value="Class II aaRS and biotin synthetases"/>
    <property type="match status" value="1"/>
</dbReference>
<evidence type="ECO:0000313" key="17">
    <source>
        <dbReference type="Proteomes" id="UP000244338"/>
    </source>
</evidence>
<feature type="binding site" evidence="13">
    <location>
        <position position="435"/>
    </location>
    <ligand>
        <name>Mg(2+)</name>
        <dbReference type="ChEBI" id="CHEBI:18420"/>
        <label>1</label>
    </ligand>
</feature>
<dbReference type="PRINTS" id="PR00982">
    <property type="entry name" value="TRNASYNTHLYS"/>
</dbReference>
<organism evidence="16 17">
    <name type="scientific">Candidatus Carbonibacillus altaicus</name>
    <dbReference type="NCBI Taxonomy" id="2163959"/>
    <lineage>
        <taxon>Bacteria</taxon>
        <taxon>Bacillati</taxon>
        <taxon>Bacillota</taxon>
        <taxon>Bacilli</taxon>
        <taxon>Bacillales</taxon>
        <taxon>Candidatus Carbonibacillus</taxon>
    </lineage>
</organism>
<dbReference type="GO" id="GO:0140096">
    <property type="term" value="F:catalytic activity, acting on a protein"/>
    <property type="evidence" value="ECO:0007669"/>
    <property type="project" value="UniProtKB-ARBA"/>
</dbReference>
<name>A0A2R6Y1P4_9BACL</name>
<comment type="catalytic activity">
    <reaction evidence="12 13 14">
        <text>tRNA(Lys) + L-lysine + ATP = L-lysyl-tRNA(Lys) + AMP + diphosphate</text>
        <dbReference type="Rhea" id="RHEA:20792"/>
        <dbReference type="Rhea" id="RHEA-COMP:9696"/>
        <dbReference type="Rhea" id="RHEA-COMP:9697"/>
        <dbReference type="ChEBI" id="CHEBI:30616"/>
        <dbReference type="ChEBI" id="CHEBI:32551"/>
        <dbReference type="ChEBI" id="CHEBI:33019"/>
        <dbReference type="ChEBI" id="CHEBI:78442"/>
        <dbReference type="ChEBI" id="CHEBI:78529"/>
        <dbReference type="ChEBI" id="CHEBI:456215"/>
        <dbReference type="EC" id="6.1.1.6"/>
    </reaction>
</comment>
<dbReference type="PIRSF" id="PIRSF039101">
    <property type="entry name" value="LysRS2"/>
    <property type="match status" value="1"/>
</dbReference>
<keyword evidence="10 13" id="KW-0648">Protein biosynthesis</keyword>
<evidence type="ECO:0000256" key="10">
    <source>
        <dbReference type="ARBA" id="ARBA00022917"/>
    </source>
</evidence>
<dbReference type="GO" id="GO:0004824">
    <property type="term" value="F:lysine-tRNA ligase activity"/>
    <property type="evidence" value="ECO:0007669"/>
    <property type="project" value="UniProtKB-UniRule"/>
</dbReference>
<proteinExistence type="inferred from homology"/>
<comment type="caution">
    <text evidence="16">The sequence shown here is derived from an EMBL/GenBank/DDBJ whole genome shotgun (WGS) entry which is preliminary data.</text>
</comment>
<dbReference type="InterPro" id="IPR004365">
    <property type="entry name" value="NA-bd_OB_tRNA"/>
</dbReference>
<evidence type="ECO:0000256" key="2">
    <source>
        <dbReference type="ARBA" id="ARBA00008226"/>
    </source>
</evidence>
<comment type="subcellular location">
    <subcellularLocation>
        <location evidence="1 13">Cytoplasm</location>
    </subcellularLocation>
</comment>
<reference evidence="17" key="1">
    <citation type="journal article" date="2018" name="Sci. Rep.">
        <title>Lignite coal burning seam in the remote Altai Mountains harbors a hydrogen-driven thermophilic microbial community.</title>
        <authorList>
            <person name="Kadnikov V.V."/>
            <person name="Mardanov A.V."/>
            <person name="Ivasenko D.A."/>
            <person name="Antsiferov D.V."/>
            <person name="Beletsky A.V."/>
            <person name="Karnachuk O.V."/>
            <person name="Ravin N.V."/>
        </authorList>
    </citation>
    <scope>NUCLEOTIDE SEQUENCE [LARGE SCALE GENOMIC DNA]</scope>
</reference>
<evidence type="ECO:0000256" key="11">
    <source>
        <dbReference type="ARBA" id="ARBA00023146"/>
    </source>
</evidence>
<evidence type="ECO:0000256" key="6">
    <source>
        <dbReference type="ARBA" id="ARBA00022723"/>
    </source>
</evidence>
<dbReference type="AlphaFoldDB" id="A0A2R6Y1P4"/>
<dbReference type="InterPro" id="IPR044136">
    <property type="entry name" value="Lys-tRNA-ligase_II_N"/>
</dbReference>
<comment type="subunit">
    <text evidence="3 13">Homodimer.</text>
</comment>
<feature type="binding site" evidence="13">
    <location>
        <position position="435"/>
    </location>
    <ligand>
        <name>Mg(2+)</name>
        <dbReference type="ChEBI" id="CHEBI:18420"/>
        <label>2</label>
    </ligand>
</feature>